<evidence type="ECO:0000256" key="4">
    <source>
        <dbReference type="ARBA" id="ARBA00022840"/>
    </source>
</evidence>
<accession>A0A1W1Z6N5</accession>
<dbReference type="Gene3D" id="3.30.460.10">
    <property type="entry name" value="Beta Polymerase, domain 2"/>
    <property type="match status" value="2"/>
</dbReference>
<dbReference type="EMBL" id="FWXR01000002">
    <property type="protein sequence ID" value="SMC44065.1"/>
    <property type="molecule type" value="Genomic_DNA"/>
</dbReference>
<name>A0A1W1Z6N5_9HYPH</name>
<proteinExistence type="inferred from homology"/>
<dbReference type="PANTHER" id="PTHR30621:SF0">
    <property type="entry name" value="BIFUNCTIONAL GLUTAMINE SYNTHETASE ADENYLYLTRANSFERASE_ADENYLYL-REMOVING ENZYME"/>
    <property type="match status" value="1"/>
</dbReference>
<dbReference type="InterPro" id="IPR005190">
    <property type="entry name" value="GlnE_rpt_dom"/>
</dbReference>
<evidence type="ECO:0000313" key="10">
    <source>
        <dbReference type="EMBL" id="SMC44065.1"/>
    </source>
</evidence>
<dbReference type="SUPFAM" id="SSF81301">
    <property type="entry name" value="Nucleotidyltransferase"/>
    <property type="match status" value="2"/>
</dbReference>
<dbReference type="NCBIfam" id="NF008292">
    <property type="entry name" value="PRK11072.1"/>
    <property type="match status" value="1"/>
</dbReference>
<dbReference type="Proteomes" id="UP000192656">
    <property type="component" value="Unassembled WGS sequence"/>
</dbReference>
<dbReference type="Pfam" id="PF03710">
    <property type="entry name" value="GlnE"/>
    <property type="match status" value="2"/>
</dbReference>
<comment type="catalytic activity">
    <reaction evidence="7">
        <text>[glutamine synthetase]-O(4)-(5'-adenylyl)-L-tyrosine + phosphate = [glutamine synthetase]-L-tyrosine + ADP</text>
        <dbReference type="Rhea" id="RHEA:43716"/>
        <dbReference type="Rhea" id="RHEA-COMP:10660"/>
        <dbReference type="Rhea" id="RHEA-COMP:10661"/>
        <dbReference type="ChEBI" id="CHEBI:43474"/>
        <dbReference type="ChEBI" id="CHEBI:46858"/>
        <dbReference type="ChEBI" id="CHEBI:83624"/>
        <dbReference type="ChEBI" id="CHEBI:456216"/>
        <dbReference type="EC" id="2.7.7.89"/>
    </reaction>
</comment>
<evidence type="ECO:0000259" key="8">
    <source>
        <dbReference type="Pfam" id="PF03710"/>
    </source>
</evidence>
<evidence type="ECO:0000256" key="3">
    <source>
        <dbReference type="ARBA" id="ARBA00022741"/>
    </source>
</evidence>
<dbReference type="GO" id="GO:0005829">
    <property type="term" value="C:cytosol"/>
    <property type="evidence" value="ECO:0007669"/>
    <property type="project" value="TreeGrafter"/>
</dbReference>
<keyword evidence="4 7" id="KW-0067">ATP-binding</keyword>
<comment type="cofactor">
    <cofactor evidence="7">
        <name>Mg(2+)</name>
        <dbReference type="ChEBI" id="CHEBI:18420"/>
    </cofactor>
</comment>
<dbReference type="CDD" id="cd05401">
    <property type="entry name" value="NT_GlnE_GlnD_like"/>
    <property type="match status" value="2"/>
</dbReference>
<evidence type="ECO:0000256" key="2">
    <source>
        <dbReference type="ARBA" id="ARBA00022695"/>
    </source>
</evidence>
<feature type="region of interest" description="Adenylyl transferase" evidence="7">
    <location>
        <begin position="500"/>
        <end position="1002"/>
    </location>
</feature>
<feature type="domain" description="Glutamate-ammonia ligase adenylyltransferase repeated" evidence="8">
    <location>
        <begin position="596"/>
        <end position="838"/>
    </location>
</feature>
<dbReference type="Gene3D" id="1.20.120.1510">
    <property type="match status" value="1"/>
</dbReference>
<evidence type="ECO:0000259" key="9">
    <source>
        <dbReference type="Pfam" id="PF08335"/>
    </source>
</evidence>
<keyword evidence="10" id="KW-0436">Ligase</keyword>
<gene>
    <name evidence="7" type="primary">glnE</name>
    <name evidence="10" type="ORF">SAMN06297251_102228</name>
</gene>
<dbReference type="Gene3D" id="1.20.120.330">
    <property type="entry name" value="Nucleotidyltransferases domain 2"/>
    <property type="match status" value="2"/>
</dbReference>
<keyword evidence="6 7" id="KW-0511">Multifunctional enzyme</keyword>
<keyword evidence="11" id="KW-1185">Reference proteome</keyword>
<dbReference type="GO" id="GO:0000287">
    <property type="term" value="F:magnesium ion binding"/>
    <property type="evidence" value="ECO:0007669"/>
    <property type="project" value="UniProtKB-UniRule"/>
</dbReference>
<dbReference type="EC" id="2.7.7.89" evidence="7"/>
<dbReference type="GO" id="GO:0008882">
    <property type="term" value="F:[glutamate-ammonia-ligase] adenylyltransferase activity"/>
    <property type="evidence" value="ECO:0007669"/>
    <property type="project" value="UniProtKB-UniRule"/>
</dbReference>
<keyword evidence="3 7" id="KW-0547">Nucleotide-binding</keyword>
<comment type="similarity">
    <text evidence="7">Belongs to the GlnE family.</text>
</comment>
<comment type="function">
    <text evidence="7">Involved in the regulation of glutamine synthetase GlnA, a key enzyme in the process to assimilate ammonia. When cellular nitrogen levels are high, the C-terminal adenylyl transferase (AT) inactivates GlnA by covalent transfer of an adenylyl group from ATP to specific tyrosine residue of GlnA, thus reducing its activity. Conversely, when nitrogen levels are low, the N-terminal adenylyl removase (AR) activates GlnA by removing the adenylyl group by phosphorolysis, increasing its activity. The regulatory region of GlnE binds the signal transduction protein PII (GlnB) which indicates the nitrogen status of the cell.</text>
</comment>
<dbReference type="GO" id="GO:0016874">
    <property type="term" value="F:ligase activity"/>
    <property type="evidence" value="ECO:0007669"/>
    <property type="project" value="UniProtKB-KW"/>
</dbReference>
<keyword evidence="5 7" id="KW-0460">Magnesium</keyword>
<protein>
    <recommendedName>
        <fullName evidence="7">Bifunctional glutamine synthetase adenylyltransferase/adenylyl-removing enzyme</fullName>
    </recommendedName>
    <alternativeName>
        <fullName evidence="7">ATP:glutamine synthetase adenylyltransferase</fullName>
    </alternativeName>
    <alternativeName>
        <fullName evidence="7">ATase</fullName>
    </alternativeName>
    <domain>
        <recommendedName>
            <fullName evidence="7">Glutamine synthetase adenylyl-L-tyrosine phosphorylase</fullName>
            <ecNumber evidence="7">2.7.7.89</ecNumber>
        </recommendedName>
        <alternativeName>
            <fullName evidence="7">Adenylyl removase</fullName>
            <shortName evidence="7">AR</shortName>
            <shortName evidence="7">AT-N</shortName>
        </alternativeName>
    </domain>
    <domain>
        <recommendedName>
            <fullName evidence="7">Glutamine synthetase adenylyl transferase</fullName>
            <ecNumber evidence="7">2.7.7.42</ecNumber>
        </recommendedName>
        <alternativeName>
            <fullName evidence="7">Adenylyl transferase</fullName>
            <shortName evidence="7">AT</shortName>
            <shortName evidence="7">AT-C</shortName>
        </alternativeName>
    </domain>
</protein>
<dbReference type="GO" id="GO:0000820">
    <property type="term" value="P:regulation of glutamine family amino acid metabolic process"/>
    <property type="evidence" value="ECO:0007669"/>
    <property type="project" value="UniProtKB-UniRule"/>
</dbReference>
<keyword evidence="1 7" id="KW-0808">Transferase</keyword>
<evidence type="ECO:0000256" key="7">
    <source>
        <dbReference type="HAMAP-Rule" id="MF_00802"/>
    </source>
</evidence>
<evidence type="ECO:0000313" key="11">
    <source>
        <dbReference type="Proteomes" id="UP000192656"/>
    </source>
</evidence>
<dbReference type="PANTHER" id="PTHR30621">
    <property type="entry name" value="GLUTAMINE SYNTHETASE ADENYLYLTRANSFERASE"/>
    <property type="match status" value="1"/>
</dbReference>
<dbReference type="GO" id="GO:0005524">
    <property type="term" value="F:ATP binding"/>
    <property type="evidence" value="ECO:0007669"/>
    <property type="project" value="UniProtKB-UniRule"/>
</dbReference>
<evidence type="ECO:0000256" key="6">
    <source>
        <dbReference type="ARBA" id="ARBA00023268"/>
    </source>
</evidence>
<dbReference type="InterPro" id="IPR043519">
    <property type="entry name" value="NT_sf"/>
</dbReference>
<dbReference type="OrthoDB" id="9759366at2"/>
<dbReference type="GO" id="GO:0047388">
    <property type="term" value="F:[glutamine synthetase]-adenylyl-L-tyrosine phosphorylase activity"/>
    <property type="evidence" value="ECO:0007669"/>
    <property type="project" value="UniProtKB-EC"/>
</dbReference>
<comment type="catalytic activity">
    <reaction evidence="7">
        <text>[glutamine synthetase]-L-tyrosine + ATP = [glutamine synthetase]-O(4)-(5'-adenylyl)-L-tyrosine + diphosphate</text>
        <dbReference type="Rhea" id="RHEA:18589"/>
        <dbReference type="Rhea" id="RHEA-COMP:10660"/>
        <dbReference type="Rhea" id="RHEA-COMP:10661"/>
        <dbReference type="ChEBI" id="CHEBI:30616"/>
        <dbReference type="ChEBI" id="CHEBI:33019"/>
        <dbReference type="ChEBI" id="CHEBI:46858"/>
        <dbReference type="ChEBI" id="CHEBI:83624"/>
        <dbReference type="EC" id="2.7.7.42"/>
    </reaction>
</comment>
<dbReference type="EC" id="2.7.7.42" evidence="7"/>
<dbReference type="HAMAP" id="MF_00802">
    <property type="entry name" value="GlnE"/>
    <property type="match status" value="1"/>
</dbReference>
<keyword evidence="2 7" id="KW-0548">Nucleotidyltransferase</keyword>
<evidence type="ECO:0000256" key="1">
    <source>
        <dbReference type="ARBA" id="ARBA00022679"/>
    </source>
</evidence>
<dbReference type="STRING" id="937218.SAMN06297251_102228"/>
<dbReference type="Pfam" id="PF08335">
    <property type="entry name" value="GlnD_UR_UTase"/>
    <property type="match status" value="1"/>
</dbReference>
<feature type="domain" description="Glutamate-ammonia ligase adenylyltransferase repeated" evidence="8">
    <location>
        <begin position="69"/>
        <end position="312"/>
    </location>
</feature>
<dbReference type="SUPFAM" id="SSF81593">
    <property type="entry name" value="Nucleotidyltransferase substrate binding subunit/domain"/>
    <property type="match status" value="2"/>
</dbReference>
<dbReference type="InterPro" id="IPR023057">
    <property type="entry name" value="GlnE"/>
</dbReference>
<organism evidence="10 11">
    <name type="scientific">Fulvimarina manganoxydans</name>
    <dbReference type="NCBI Taxonomy" id="937218"/>
    <lineage>
        <taxon>Bacteria</taxon>
        <taxon>Pseudomonadati</taxon>
        <taxon>Pseudomonadota</taxon>
        <taxon>Alphaproteobacteria</taxon>
        <taxon>Hyphomicrobiales</taxon>
        <taxon>Aurantimonadaceae</taxon>
        <taxon>Fulvimarina</taxon>
    </lineage>
</organism>
<evidence type="ECO:0000256" key="5">
    <source>
        <dbReference type="ARBA" id="ARBA00022842"/>
    </source>
</evidence>
<dbReference type="InterPro" id="IPR013546">
    <property type="entry name" value="PII_UdlTrfase/GS_AdlTrfase"/>
</dbReference>
<dbReference type="NCBIfam" id="NF010706">
    <property type="entry name" value="PRK14108.1"/>
    <property type="match status" value="1"/>
</dbReference>
<reference evidence="10 11" key="1">
    <citation type="submission" date="2017-04" db="EMBL/GenBank/DDBJ databases">
        <authorList>
            <person name="Afonso C.L."/>
            <person name="Miller P.J."/>
            <person name="Scott M.A."/>
            <person name="Spackman E."/>
            <person name="Goraichik I."/>
            <person name="Dimitrov K.M."/>
            <person name="Suarez D.L."/>
            <person name="Swayne D.E."/>
        </authorList>
    </citation>
    <scope>NUCLEOTIDE SEQUENCE [LARGE SCALE GENOMIC DNA]</scope>
    <source>
        <strain evidence="10 11">CGMCC 1.10972</strain>
    </source>
</reference>
<sequence>MEMTQTRGEDRLKIGGTLRPRILETDASKDVASKGATWLADLAKAAQEAGTERLVRLVRSDEDEEARALGAIMALSPYLRGSMLARPALLEMLFDTDVSAFVDERIEALSALPSPEMGEGDLMKRLREDKRDIALCLALRDLFGAGTVSKTASDLSRLAEGAIGAALRLGLREAGKSGKLTLRDPDRPEEGSGLFVLAMGKLGARELNYSSDVDLIVFFDPDAGICADPMEATDTFSRIVRRLVRILAERTAQGYVFRTDLRLRPDPGAMPLAISTDMAMTYYEGSGRNWERAAMIKAAPIAGDIAAGEAFLDELSPFVWRKYLDFAAIADIQDMKSRIDDHRGFGDIAIPGHNVKLGRGGIREVEFFTQTQQLIAGGRNPALRGRRTEDALEALTAGGWIEAQTARALTDAYWFLRRVEHGVQMVADEQTHDLPADEEGLGELAGLLGFESLPDFEKALTETFALVDRHFTGLFKDGRKGRRARGGAGDKDNAAVTRLLANEEDKDGLDAITALGFARPEDVARILRSWAYGRYRATRTEKARERLTEVLPALLNALSQSPDPDGAVAAFDTFLAGLPSGIQFFSLIASNPRILELLALIITAAPALSATMAQRPHVFDALLDPAFFDEVPDRDLMASRLDAFLEDATDYEDVLARLRIFASEQRFLVGARMLSGVVDLAEAGPAFSNIADVVLDALLEAVVGEFARRHGQVKAMRLALLGMGRLGSRELTANSDVDLILLYDHDEEADESDGEKPLPVQVYFTRLTQRLIAALTAPMREGALYEVDFRLRPSGNAGPLATRLATFRRYQEAEAWTWERMALTRARVVAGDPDLGKLVEETVETLLALPRERNAVTEDVRAMRGRIEREKPPRGALDLKLRPGGLIDLEFIAQWAQLTGRVEGITPGTPTADVLAAFDHTLEGEEGPLSLANSMARLAGVMQLGRLTPMGSNQLGDLPPRLADRLANALGCKDAEAIGPVLDETTEAVRERFKALIGDPMV</sequence>
<feature type="domain" description="PII-uridylyltransferase/Glutamine-synthetase adenylyltransferase" evidence="9">
    <location>
        <begin position="342"/>
        <end position="475"/>
    </location>
</feature>
<feature type="region of interest" description="Adenylyl removase" evidence="7">
    <location>
        <begin position="1"/>
        <end position="491"/>
    </location>
</feature>
<dbReference type="AlphaFoldDB" id="A0A1W1Z6N5"/>